<dbReference type="STRING" id="694573.A0A194VEY9"/>
<dbReference type="EMBL" id="KN714813">
    <property type="protein sequence ID" value="KUI62453.1"/>
    <property type="molecule type" value="Genomic_DNA"/>
</dbReference>
<dbReference type="AlphaFoldDB" id="A0A194VEY9"/>
<keyword evidence="4" id="KW-1185">Reference proteome</keyword>
<accession>A0A194VEY9</accession>
<protein>
    <submittedName>
        <fullName evidence="3">Uncharacterized protein</fullName>
    </submittedName>
</protein>
<sequence>MDASAYYSFATLAWLSAQAIPLIVWPTFIASLLTPDYQHANFVEQYFARSLGFAQLTLGLVVVCLTGAVPLTSLVDTPADAVSPYANAVVLISSFYHFFTAFYSYHRFNATDAGGYVFGALGSGFLAAFGLWCLLFGSGGHISKRTGADKRTSGFPFRNHEASKRKGKGKEL</sequence>
<feature type="region of interest" description="Disordered" evidence="1">
    <location>
        <begin position="153"/>
        <end position="172"/>
    </location>
</feature>
<gene>
    <name evidence="3" type="ORF">VP1G_09581</name>
</gene>
<dbReference type="PANTHER" id="PTHR39605:SF1">
    <property type="entry name" value="MAJOR FACILITATOR SUPERFAMILY (MFS) PROFILE DOMAIN-CONTAINING PROTEIN"/>
    <property type="match status" value="1"/>
</dbReference>
<dbReference type="OrthoDB" id="2550114at2759"/>
<name>A0A194VEY9_CYTMA</name>
<organism evidence="3 4">
    <name type="scientific">Cytospora mali</name>
    <name type="common">Apple Valsa canker fungus</name>
    <name type="synonym">Valsa mali</name>
    <dbReference type="NCBI Taxonomy" id="578113"/>
    <lineage>
        <taxon>Eukaryota</taxon>
        <taxon>Fungi</taxon>
        <taxon>Dikarya</taxon>
        <taxon>Ascomycota</taxon>
        <taxon>Pezizomycotina</taxon>
        <taxon>Sordariomycetes</taxon>
        <taxon>Sordariomycetidae</taxon>
        <taxon>Diaporthales</taxon>
        <taxon>Cytosporaceae</taxon>
        <taxon>Cytospora</taxon>
    </lineage>
</organism>
<feature type="transmembrane region" description="Helical" evidence="2">
    <location>
        <begin position="53"/>
        <end position="73"/>
    </location>
</feature>
<evidence type="ECO:0000256" key="2">
    <source>
        <dbReference type="SAM" id="Phobius"/>
    </source>
</evidence>
<keyword evidence="2" id="KW-1133">Transmembrane helix</keyword>
<feature type="transmembrane region" description="Helical" evidence="2">
    <location>
        <begin position="85"/>
        <end position="105"/>
    </location>
</feature>
<feature type="transmembrane region" description="Helical" evidence="2">
    <location>
        <begin position="117"/>
        <end position="137"/>
    </location>
</feature>
<dbReference type="PANTHER" id="PTHR39605">
    <property type="entry name" value="MAJOR FACILITATOR SUPERFAMILY (MFS) PROFILE DOMAIN-CONTAINING PROTEIN"/>
    <property type="match status" value="1"/>
</dbReference>
<evidence type="ECO:0000256" key="1">
    <source>
        <dbReference type="SAM" id="MobiDB-lite"/>
    </source>
</evidence>
<reference evidence="4" key="1">
    <citation type="submission" date="2014-12" db="EMBL/GenBank/DDBJ databases">
        <title>Genome Sequence of Valsa Canker Pathogens Uncovers a Specific Adaption of Colonization on Woody Bark.</title>
        <authorList>
            <person name="Yin Z."/>
            <person name="Liu H."/>
            <person name="Gao X."/>
            <person name="Li Z."/>
            <person name="Song N."/>
            <person name="Ke X."/>
            <person name="Dai Q."/>
            <person name="Wu Y."/>
            <person name="Sun Y."/>
            <person name="Xu J.-R."/>
            <person name="Kang Z.K."/>
            <person name="Wang L."/>
            <person name="Huang L."/>
        </authorList>
    </citation>
    <scope>NUCLEOTIDE SEQUENCE [LARGE SCALE GENOMIC DNA]</scope>
    <source>
        <strain evidence="4">SXYL134</strain>
    </source>
</reference>
<keyword evidence="2" id="KW-0472">Membrane</keyword>
<evidence type="ECO:0000313" key="4">
    <source>
        <dbReference type="Proteomes" id="UP000078576"/>
    </source>
</evidence>
<evidence type="ECO:0000313" key="3">
    <source>
        <dbReference type="EMBL" id="KUI62453.1"/>
    </source>
</evidence>
<dbReference type="Proteomes" id="UP000078576">
    <property type="component" value="Unassembled WGS sequence"/>
</dbReference>
<proteinExistence type="predicted"/>
<keyword evidence="2" id="KW-0812">Transmembrane</keyword>
<feature type="transmembrane region" description="Helical" evidence="2">
    <location>
        <begin position="12"/>
        <end position="33"/>
    </location>
</feature>